<dbReference type="EMBL" id="SLXO01000002">
    <property type="protein sequence ID" value="TCP37902.1"/>
    <property type="molecule type" value="Genomic_DNA"/>
</dbReference>
<evidence type="ECO:0000256" key="3">
    <source>
        <dbReference type="ARBA" id="ARBA00022989"/>
    </source>
</evidence>
<dbReference type="PANTHER" id="PTHR43483">
    <property type="entry name" value="MEMBRANE TRANSPORTER PROTEIN HI_0806-RELATED"/>
    <property type="match status" value="1"/>
</dbReference>
<feature type="transmembrane region" description="Helical" evidence="5">
    <location>
        <begin position="221"/>
        <end position="240"/>
    </location>
</feature>
<reference evidence="6 7" key="1">
    <citation type="submission" date="2019-03" db="EMBL/GenBank/DDBJ databases">
        <title>Genomic Encyclopedia of Type Strains, Phase IV (KMG-IV): sequencing the most valuable type-strain genomes for metagenomic binning, comparative biology and taxonomic classification.</title>
        <authorList>
            <person name="Goeker M."/>
        </authorList>
    </citation>
    <scope>NUCLEOTIDE SEQUENCE [LARGE SCALE GENOMIC DNA]</scope>
    <source>
        <strain evidence="6 7">DSM 2132</strain>
    </source>
</reference>
<proteinExistence type="inferred from homology"/>
<dbReference type="Pfam" id="PF01925">
    <property type="entry name" value="TauE"/>
    <property type="match status" value="1"/>
</dbReference>
<feature type="transmembrane region" description="Helical" evidence="5">
    <location>
        <begin position="86"/>
        <end position="106"/>
    </location>
</feature>
<evidence type="ECO:0000256" key="2">
    <source>
        <dbReference type="ARBA" id="ARBA00022692"/>
    </source>
</evidence>
<sequence>MEAPDQLVTLAALLAAAGLTAGFMAGLLGIGGGIIMTPVLYTVFGLTEVDPAIRMHAALATSLAIIVPTAISSVRAHHARGAVDVALVRGWVAPLFVGGLAGAGLATALASDALVILFASFAALMAVRMLLPAKPPAVARRVPTGPAGMVAPTLIGGLAAMMGIGGAVFTVPYLALFSVPVHRAVGTAAFTGLVVSLIAALGYIAGGLLHGPVPPYSLGFVNLPALAIVAPLSVAAAPWGAKVAHRLSRRQLSVLFGLFLAASSIRLFSTL</sequence>
<evidence type="ECO:0000256" key="5">
    <source>
        <dbReference type="RuleBase" id="RU363041"/>
    </source>
</evidence>
<dbReference type="RefSeq" id="WP_165878709.1">
    <property type="nucleotide sequence ID" value="NZ_JACIGF010000002.1"/>
</dbReference>
<evidence type="ECO:0000256" key="1">
    <source>
        <dbReference type="ARBA" id="ARBA00004141"/>
    </source>
</evidence>
<dbReference type="PANTHER" id="PTHR43483:SF3">
    <property type="entry name" value="MEMBRANE TRANSPORTER PROTEIN HI_0806-RELATED"/>
    <property type="match status" value="1"/>
</dbReference>
<name>A0A4R2PQ42_RHOSA</name>
<feature type="transmembrane region" description="Helical" evidence="5">
    <location>
        <begin position="12"/>
        <end position="44"/>
    </location>
</feature>
<comment type="caution">
    <text evidence="6">The sequence shown here is derived from an EMBL/GenBank/DDBJ whole genome shotgun (WGS) entry which is preliminary data.</text>
</comment>
<keyword evidence="5" id="KW-1003">Cell membrane</keyword>
<dbReference type="InterPro" id="IPR002781">
    <property type="entry name" value="TM_pro_TauE-like"/>
</dbReference>
<feature type="transmembrane region" description="Helical" evidence="5">
    <location>
        <begin position="151"/>
        <end position="176"/>
    </location>
</feature>
<keyword evidence="2 5" id="KW-0812">Transmembrane</keyword>
<evidence type="ECO:0000313" key="6">
    <source>
        <dbReference type="EMBL" id="TCP37902.1"/>
    </source>
</evidence>
<gene>
    <name evidence="6" type="ORF">EV659_102310</name>
</gene>
<dbReference type="Proteomes" id="UP000295399">
    <property type="component" value="Unassembled WGS sequence"/>
</dbReference>
<keyword evidence="3 5" id="KW-1133">Transmembrane helix</keyword>
<keyword evidence="4 5" id="KW-0472">Membrane</keyword>
<protein>
    <recommendedName>
        <fullName evidence="5">Probable membrane transporter protein</fullName>
    </recommendedName>
</protein>
<feature type="transmembrane region" description="Helical" evidence="5">
    <location>
        <begin position="188"/>
        <end position="209"/>
    </location>
</feature>
<accession>A0A4R2PQ42</accession>
<evidence type="ECO:0000256" key="4">
    <source>
        <dbReference type="ARBA" id="ARBA00023136"/>
    </source>
</evidence>
<comment type="subcellular location">
    <subcellularLocation>
        <location evidence="5">Cell membrane</location>
        <topology evidence="5">Multi-pass membrane protein</topology>
    </subcellularLocation>
    <subcellularLocation>
        <location evidence="1">Membrane</location>
        <topology evidence="1">Multi-pass membrane protein</topology>
    </subcellularLocation>
</comment>
<dbReference type="InParanoid" id="A0A4R2PQ42"/>
<feature type="transmembrane region" description="Helical" evidence="5">
    <location>
        <begin position="56"/>
        <end position="74"/>
    </location>
</feature>
<dbReference type="AlphaFoldDB" id="A0A4R2PQ42"/>
<organism evidence="6 7">
    <name type="scientific">Rhodothalassium salexigens DSM 2132</name>
    <dbReference type="NCBI Taxonomy" id="1188247"/>
    <lineage>
        <taxon>Bacteria</taxon>
        <taxon>Pseudomonadati</taxon>
        <taxon>Pseudomonadota</taxon>
        <taxon>Alphaproteobacteria</taxon>
        <taxon>Rhodothalassiales</taxon>
        <taxon>Rhodothalassiaceae</taxon>
        <taxon>Rhodothalassium</taxon>
    </lineage>
</organism>
<feature type="transmembrane region" description="Helical" evidence="5">
    <location>
        <begin position="113"/>
        <end position="131"/>
    </location>
</feature>
<dbReference type="GO" id="GO:0005886">
    <property type="term" value="C:plasma membrane"/>
    <property type="evidence" value="ECO:0007669"/>
    <property type="project" value="UniProtKB-SubCell"/>
</dbReference>
<keyword evidence="7" id="KW-1185">Reference proteome</keyword>
<comment type="similarity">
    <text evidence="5">Belongs to the 4-toluene sulfonate uptake permease (TSUP) (TC 2.A.102) family.</text>
</comment>
<feature type="transmembrane region" description="Helical" evidence="5">
    <location>
        <begin position="252"/>
        <end position="269"/>
    </location>
</feature>
<evidence type="ECO:0000313" key="7">
    <source>
        <dbReference type="Proteomes" id="UP000295399"/>
    </source>
</evidence>